<evidence type="ECO:0000313" key="7">
    <source>
        <dbReference type="Proteomes" id="UP001500449"/>
    </source>
</evidence>
<keyword evidence="4" id="KW-0862">Zinc</keyword>
<keyword evidence="3" id="KW-0378">Hydrolase</keyword>
<keyword evidence="2" id="KW-0479">Metal-binding</keyword>
<comment type="caution">
    <text evidence="6">The sequence shown here is derived from an EMBL/GenBank/DDBJ whole genome shotgun (WGS) entry which is preliminary data.</text>
</comment>
<dbReference type="Pfam" id="PF02633">
    <property type="entry name" value="Creatininase"/>
    <property type="match status" value="1"/>
</dbReference>
<accession>A0ABN2NI63</accession>
<dbReference type="NCBIfam" id="TIGR03964">
    <property type="entry name" value="mycofact_creat"/>
    <property type="match status" value="1"/>
</dbReference>
<proteinExistence type="inferred from homology"/>
<keyword evidence="7" id="KW-1185">Reference proteome</keyword>
<dbReference type="Proteomes" id="UP001500449">
    <property type="component" value="Unassembled WGS sequence"/>
</dbReference>
<dbReference type="Gene3D" id="3.40.50.10310">
    <property type="entry name" value="Creatininase"/>
    <property type="match status" value="1"/>
</dbReference>
<evidence type="ECO:0000256" key="1">
    <source>
        <dbReference type="ARBA" id="ARBA00001947"/>
    </source>
</evidence>
<dbReference type="InterPro" id="IPR003785">
    <property type="entry name" value="Creatininase/forma_Hydrolase"/>
</dbReference>
<dbReference type="InterPro" id="IPR023871">
    <property type="entry name" value="MftE"/>
</dbReference>
<dbReference type="InterPro" id="IPR024087">
    <property type="entry name" value="Creatininase-like_sf"/>
</dbReference>
<evidence type="ECO:0000313" key="6">
    <source>
        <dbReference type="EMBL" id="GAA1867812.1"/>
    </source>
</evidence>
<evidence type="ECO:0000256" key="5">
    <source>
        <dbReference type="ARBA" id="ARBA00024029"/>
    </source>
</evidence>
<dbReference type="EMBL" id="BAAAQK010000023">
    <property type="protein sequence ID" value="GAA1867812.1"/>
    <property type="molecule type" value="Genomic_DNA"/>
</dbReference>
<name>A0ABN2NI63_9PSEU</name>
<protein>
    <submittedName>
        <fullName evidence="6">Mycofactocin biosynthesis peptidyl-dipeptidase MftE</fullName>
    </submittedName>
</protein>
<organism evidence="6 7">
    <name type="scientific">Pseudonocardia ailaonensis</name>
    <dbReference type="NCBI Taxonomy" id="367279"/>
    <lineage>
        <taxon>Bacteria</taxon>
        <taxon>Bacillati</taxon>
        <taxon>Actinomycetota</taxon>
        <taxon>Actinomycetes</taxon>
        <taxon>Pseudonocardiales</taxon>
        <taxon>Pseudonocardiaceae</taxon>
        <taxon>Pseudonocardia</taxon>
    </lineage>
</organism>
<dbReference type="PANTHER" id="PTHR35005">
    <property type="entry name" value="3-DEHYDRO-SCYLLO-INOSOSE HYDROLASE"/>
    <property type="match status" value="1"/>
</dbReference>
<comment type="cofactor">
    <cofactor evidence="1">
        <name>Zn(2+)</name>
        <dbReference type="ChEBI" id="CHEBI:29105"/>
    </cofactor>
</comment>
<dbReference type="SUPFAM" id="SSF102215">
    <property type="entry name" value="Creatininase"/>
    <property type="match status" value="1"/>
</dbReference>
<gene>
    <name evidence="6" type="primary">mftE</name>
    <name evidence="6" type="ORF">GCM10009836_55300</name>
</gene>
<dbReference type="PANTHER" id="PTHR35005:SF1">
    <property type="entry name" value="2-AMINO-5-FORMYLAMINO-6-RIBOSYLAMINOPYRIMIDIN-4(3H)-ONE 5'-MONOPHOSPHATE DEFORMYLASE"/>
    <property type="match status" value="1"/>
</dbReference>
<evidence type="ECO:0000256" key="3">
    <source>
        <dbReference type="ARBA" id="ARBA00022801"/>
    </source>
</evidence>
<sequence length="231" mass="24038">MTWPDLRDDPPRTVMIPLGSVEQHGPHLPLSTDLRVAEHVASGLESRRPELVLAPGLPYGAAGEHEGFPGTVSIGQEALRLVLVEAGRSACRWAARLVFVNGHGGNVGALVEAVRLLRYEGRDVAWLPCAAPGVRGDAHAGRIETSLLLDLDPAAVQVDRAEAGATAPLRELLPVMREGGVEAVSPNGVLGDPAGASAEEGAALFAAIVDAGVRAIDGWAPDAETGRLAWS</sequence>
<evidence type="ECO:0000256" key="4">
    <source>
        <dbReference type="ARBA" id="ARBA00022833"/>
    </source>
</evidence>
<dbReference type="RefSeq" id="WP_344423325.1">
    <property type="nucleotide sequence ID" value="NZ_BAAAQK010000023.1"/>
</dbReference>
<reference evidence="6 7" key="1">
    <citation type="journal article" date="2019" name="Int. J. Syst. Evol. Microbiol.">
        <title>The Global Catalogue of Microorganisms (GCM) 10K type strain sequencing project: providing services to taxonomists for standard genome sequencing and annotation.</title>
        <authorList>
            <consortium name="The Broad Institute Genomics Platform"/>
            <consortium name="The Broad Institute Genome Sequencing Center for Infectious Disease"/>
            <person name="Wu L."/>
            <person name="Ma J."/>
        </authorList>
    </citation>
    <scope>NUCLEOTIDE SEQUENCE [LARGE SCALE GENOMIC DNA]</scope>
    <source>
        <strain evidence="6 7">JCM 16009</strain>
    </source>
</reference>
<comment type="similarity">
    <text evidence="5">Belongs to the creatininase superfamily.</text>
</comment>
<evidence type="ECO:0000256" key="2">
    <source>
        <dbReference type="ARBA" id="ARBA00022723"/>
    </source>
</evidence>